<name>A0ABZ2YGD7_9BACT</name>
<dbReference type="Gene3D" id="1.25.40.390">
    <property type="match status" value="1"/>
</dbReference>
<dbReference type="Pfam" id="PF07980">
    <property type="entry name" value="SusD_RagB"/>
    <property type="match status" value="1"/>
</dbReference>
<reference evidence="9" key="1">
    <citation type="submission" date="2024-03" db="EMBL/GenBank/DDBJ databases">
        <title>Chitinophaga horti sp. nov., isolated from garden soil.</title>
        <authorList>
            <person name="Lee D.S."/>
            <person name="Han D.M."/>
            <person name="Baek J.H."/>
            <person name="Choi D.G."/>
            <person name="Jeon J.H."/>
            <person name="Jeon C.O."/>
        </authorList>
    </citation>
    <scope>NUCLEOTIDE SEQUENCE [LARGE SCALE GENOMIC DNA]</scope>
    <source>
        <strain evidence="9">GPA1</strain>
    </source>
</reference>
<dbReference type="InterPro" id="IPR033985">
    <property type="entry name" value="SusD-like_N"/>
</dbReference>
<evidence type="ECO:0000256" key="1">
    <source>
        <dbReference type="ARBA" id="ARBA00004442"/>
    </source>
</evidence>
<dbReference type="InterPro" id="IPR011990">
    <property type="entry name" value="TPR-like_helical_dom_sf"/>
</dbReference>
<evidence type="ECO:0000259" key="6">
    <source>
        <dbReference type="Pfam" id="PF07980"/>
    </source>
</evidence>
<dbReference type="Proteomes" id="UP001485459">
    <property type="component" value="Chromosome"/>
</dbReference>
<proteinExistence type="inferred from homology"/>
<keyword evidence="3" id="KW-0732">Signal</keyword>
<comment type="subcellular location">
    <subcellularLocation>
        <location evidence="1">Cell outer membrane</location>
    </subcellularLocation>
</comment>
<evidence type="ECO:0000256" key="3">
    <source>
        <dbReference type="ARBA" id="ARBA00022729"/>
    </source>
</evidence>
<dbReference type="RefSeq" id="WP_341833922.1">
    <property type="nucleotide sequence ID" value="NZ_CP149822.1"/>
</dbReference>
<dbReference type="EMBL" id="CP149822">
    <property type="protein sequence ID" value="WZN38912.1"/>
    <property type="molecule type" value="Genomic_DNA"/>
</dbReference>
<organism evidence="8 9">
    <name type="scientific">Chitinophaga pollutisoli</name>
    <dbReference type="NCBI Taxonomy" id="3133966"/>
    <lineage>
        <taxon>Bacteria</taxon>
        <taxon>Pseudomonadati</taxon>
        <taxon>Bacteroidota</taxon>
        <taxon>Chitinophagia</taxon>
        <taxon>Chitinophagales</taxon>
        <taxon>Chitinophagaceae</taxon>
        <taxon>Chitinophaga</taxon>
    </lineage>
</organism>
<comment type="similarity">
    <text evidence="2">Belongs to the SusD family.</text>
</comment>
<feature type="domain" description="SusD-like N-terminal" evidence="7">
    <location>
        <begin position="22"/>
        <end position="188"/>
    </location>
</feature>
<dbReference type="SUPFAM" id="SSF48452">
    <property type="entry name" value="TPR-like"/>
    <property type="match status" value="1"/>
</dbReference>
<dbReference type="PROSITE" id="PS51257">
    <property type="entry name" value="PROKAR_LIPOPROTEIN"/>
    <property type="match status" value="1"/>
</dbReference>
<feature type="domain" description="RagB/SusD" evidence="6">
    <location>
        <begin position="291"/>
        <end position="593"/>
    </location>
</feature>
<evidence type="ECO:0000313" key="8">
    <source>
        <dbReference type="EMBL" id="WZN38912.1"/>
    </source>
</evidence>
<keyword evidence="4" id="KW-0472">Membrane</keyword>
<dbReference type="Pfam" id="PF14322">
    <property type="entry name" value="SusD-like_3"/>
    <property type="match status" value="1"/>
</dbReference>
<dbReference type="InterPro" id="IPR012944">
    <property type="entry name" value="SusD_RagB_dom"/>
</dbReference>
<keyword evidence="5" id="KW-0998">Cell outer membrane</keyword>
<keyword evidence="9" id="KW-1185">Reference proteome</keyword>
<evidence type="ECO:0000259" key="7">
    <source>
        <dbReference type="Pfam" id="PF14322"/>
    </source>
</evidence>
<evidence type="ECO:0000256" key="2">
    <source>
        <dbReference type="ARBA" id="ARBA00006275"/>
    </source>
</evidence>
<gene>
    <name evidence="8" type="ORF">WJU16_12965</name>
</gene>
<evidence type="ECO:0000256" key="5">
    <source>
        <dbReference type="ARBA" id="ARBA00023237"/>
    </source>
</evidence>
<sequence>MNFQRYIIAGCFSALLLQGCKDFLDLKPRDQLTEEYTFTSYQNFKTYAWNFYDVFPGYNSDVISNEFNSDLFLNAVPNGISDWIWQRMTIPAESPVYTQSYSRIRSVNIMLANIDNAGTLSETDKKHWRAVGLFFRAYNYYQLVSRFGGVPFIEKPLSDTDAEFLNAPRTPRAQLTDRLLEDLKWAEANIKADGDGENTIDVHVVRAFMTRFGVSEGAWRKYHQLGDPKPYYEACKSAAEKLSASFPSPLADSYDDDFNSESLAGVPGILLYRRYEIGQVTHSIASLGRNSSGRWDLTKKAADMYLMRDGQTRWTSPQFQGDKSPFTEFRSRDRRLYFTTPPPYKVNTTHPSYDFTLTADPADREYIDTMANLSSDKRKTLPTLNWQGIVLRQEPHYVDYTLGQPFCVTYTGYRFTKFSNKIARIQNQDINDAPIFRMGEVLVNYAEAKYELGEFNQAVANATINKLRARGDVAPLQLGAIPNDPQRDAGITPELWEIRRERAIELMGEGFRFDDLRRWKKMDYAMAQKLGRWIKKGTDVAADAKIPILNNATEGYIAYEGVPPGPWPEYQYLYPIPSNQRVLNPKLDQNPDWK</sequence>
<accession>A0ABZ2YGD7</accession>
<protein>
    <submittedName>
        <fullName evidence="8">RagB/SusD family nutrient uptake outer membrane protein</fullName>
    </submittedName>
</protein>
<evidence type="ECO:0000313" key="9">
    <source>
        <dbReference type="Proteomes" id="UP001485459"/>
    </source>
</evidence>
<evidence type="ECO:0000256" key="4">
    <source>
        <dbReference type="ARBA" id="ARBA00023136"/>
    </source>
</evidence>